<dbReference type="GO" id="GO:0016592">
    <property type="term" value="C:mediator complex"/>
    <property type="evidence" value="ECO:0007669"/>
    <property type="project" value="InterPro"/>
</dbReference>
<dbReference type="GO" id="GO:0045944">
    <property type="term" value="P:positive regulation of transcription by RNA polymerase II"/>
    <property type="evidence" value="ECO:0007669"/>
    <property type="project" value="TreeGrafter"/>
</dbReference>
<keyword evidence="7 8" id="KW-0539">Nucleus</keyword>
<feature type="compositionally biased region" description="Basic and acidic residues" evidence="9">
    <location>
        <begin position="457"/>
        <end position="469"/>
    </location>
</feature>
<evidence type="ECO:0000256" key="8">
    <source>
        <dbReference type="RuleBase" id="RU364134"/>
    </source>
</evidence>
<dbReference type="InterPro" id="IPR021643">
    <property type="entry name" value="Mediator_Med13_N"/>
</dbReference>
<comment type="similarity">
    <text evidence="2 8">Belongs to the Mediator complex subunit 13 family.</text>
</comment>
<feature type="region of interest" description="Disordered" evidence="9">
    <location>
        <begin position="1941"/>
        <end position="1965"/>
    </location>
</feature>
<keyword evidence="3 8" id="KW-0678">Repressor</keyword>
<dbReference type="PANTHER" id="PTHR48249">
    <property type="entry name" value="MEDIATOR OF RNA POLYMERASE II TRANSCRIPTION SUBUNIT 13"/>
    <property type="match status" value="1"/>
</dbReference>
<evidence type="ECO:0000259" key="10">
    <source>
        <dbReference type="Pfam" id="PF06333"/>
    </source>
</evidence>
<gene>
    <name evidence="13" type="primary">MED13</name>
</gene>
<protein>
    <recommendedName>
        <fullName evidence="8">Mediator of RNA polymerase II transcription subunit 13</fullName>
    </recommendedName>
</protein>
<dbReference type="GO" id="GO:0003713">
    <property type="term" value="F:transcription coactivator activity"/>
    <property type="evidence" value="ECO:0007669"/>
    <property type="project" value="TreeGrafter"/>
</dbReference>
<keyword evidence="6 8" id="KW-0804">Transcription</keyword>
<evidence type="ECO:0000256" key="4">
    <source>
        <dbReference type="ARBA" id="ARBA00023015"/>
    </source>
</evidence>
<dbReference type="InterPro" id="IPR041285">
    <property type="entry name" value="MID_MedPIWI"/>
</dbReference>
<dbReference type="Pfam" id="PF06333">
    <property type="entry name" value="Med13_C"/>
    <property type="match status" value="1"/>
</dbReference>
<feature type="compositionally biased region" description="Low complexity" evidence="9">
    <location>
        <begin position="1510"/>
        <end position="1519"/>
    </location>
</feature>
<dbReference type="Proteomes" id="UP000694413">
    <property type="component" value="Unassembled WGS sequence"/>
</dbReference>
<keyword evidence="4 8" id="KW-0805">Transcription regulation</keyword>
<accession>A0A8D2N546</accession>
<evidence type="ECO:0000313" key="13">
    <source>
        <dbReference type="Ensembl" id="ENSZALP00000017567.1"/>
    </source>
</evidence>
<feature type="domain" description="Mediator complex subunit Med13 N-terminal" evidence="11">
    <location>
        <begin position="11"/>
        <end position="239"/>
    </location>
</feature>
<feature type="domain" description="Mediator complex subunit Med13 C-terminal" evidence="10">
    <location>
        <begin position="1685"/>
        <end position="2088"/>
    </location>
</feature>
<feature type="region of interest" description="Disordered" evidence="9">
    <location>
        <begin position="1456"/>
        <end position="1545"/>
    </location>
</feature>
<evidence type="ECO:0000256" key="6">
    <source>
        <dbReference type="ARBA" id="ARBA00023163"/>
    </source>
</evidence>
<dbReference type="Pfam" id="PF11597">
    <property type="entry name" value="Med13_N"/>
    <property type="match status" value="1"/>
</dbReference>
<evidence type="ECO:0000256" key="5">
    <source>
        <dbReference type="ARBA" id="ARBA00023159"/>
    </source>
</evidence>
<feature type="region of interest" description="Disordered" evidence="9">
    <location>
        <begin position="1419"/>
        <end position="1439"/>
    </location>
</feature>
<feature type="compositionally biased region" description="Low complexity" evidence="9">
    <location>
        <begin position="438"/>
        <end position="453"/>
    </location>
</feature>
<organism evidence="13 14">
    <name type="scientific">Zonotrichia albicollis</name>
    <name type="common">White-throated sparrow</name>
    <name type="synonym">Fringilla albicollis</name>
    <dbReference type="NCBI Taxonomy" id="44394"/>
    <lineage>
        <taxon>Eukaryota</taxon>
        <taxon>Metazoa</taxon>
        <taxon>Chordata</taxon>
        <taxon>Craniata</taxon>
        <taxon>Vertebrata</taxon>
        <taxon>Euteleostomi</taxon>
        <taxon>Archelosauria</taxon>
        <taxon>Archosauria</taxon>
        <taxon>Dinosauria</taxon>
        <taxon>Saurischia</taxon>
        <taxon>Theropoda</taxon>
        <taxon>Coelurosauria</taxon>
        <taxon>Aves</taxon>
        <taxon>Neognathae</taxon>
        <taxon>Neoaves</taxon>
        <taxon>Telluraves</taxon>
        <taxon>Australaves</taxon>
        <taxon>Passeriformes</taxon>
        <taxon>Passerellidae</taxon>
        <taxon>Zonotrichia</taxon>
    </lineage>
</organism>
<feature type="region of interest" description="Disordered" evidence="9">
    <location>
        <begin position="793"/>
        <end position="815"/>
    </location>
</feature>
<keyword evidence="5 8" id="KW-0010">Activator</keyword>
<proteinExistence type="inferred from homology"/>
<comment type="function">
    <text evidence="8">Component of the Mediator complex, a coactivator involved in regulated transcription of nearly all RNA polymerase II-dependent genes. Mediator functions as a bridge to convey information from gene-specific regulatory proteins to the basal RNA polymerase II transcription machinery. Mediator is recruited to promoters by direct interactions with regulatory proteins and serves as a scaffold for the assembly of a functional preinitiation complex with RNA polymerase II and the general transcription factors.</text>
</comment>
<evidence type="ECO:0000256" key="2">
    <source>
        <dbReference type="ARBA" id="ARBA00009354"/>
    </source>
</evidence>
<feature type="region of interest" description="Disordered" evidence="9">
    <location>
        <begin position="426"/>
        <end position="482"/>
    </location>
</feature>
<dbReference type="Pfam" id="PF18296">
    <property type="entry name" value="MID_MedPIWI"/>
    <property type="match status" value="1"/>
</dbReference>
<evidence type="ECO:0000256" key="9">
    <source>
        <dbReference type="SAM" id="MobiDB-lite"/>
    </source>
</evidence>
<evidence type="ECO:0000256" key="3">
    <source>
        <dbReference type="ARBA" id="ARBA00022491"/>
    </source>
</evidence>
<comment type="subcellular location">
    <subcellularLocation>
        <location evidence="1 8">Nucleus</location>
    </subcellularLocation>
</comment>
<sequence length="2099" mass="230279">MSSCFVPNGASLEDCHSNLFCLADLTGIKWKRYVWQGPTSAPILFPVTEEDPILSSFSRCLKADVLSVWRRDQRPGRRELWIFWWGDDPNFADLIHHDLSEEEDGVWENGLSYECRTLLFKAVHNLLERCLMNRNFVRIGRWFVKPYEKDEKPINKSEHLSCSFTFFLHGDSNVCTSVEISQHQPVYLLSEEHLTLAQQSSSPFQVILSPFGLNGTLTGQSFKLSDSSTKKLIGEWKQFYPVTSNLKEGSEEKQEEMDWEDDSLAAVEVLVAGVRMVYPACFVLVPQTDIPAPSSGGAPHCSTACLGVHQVPASTRDPAMSSVTLTPPTSPEEVQTVDAQSAQKWVKFSSVSDGFISDSTSHHGGKIPRKLANQVVDRVWQECNMNRAQNKRKYSATSNGLCEEETADKVASWDFVEATQRTNCNCSRHKNLKPRNSGQQGQAPPVGPQQPAAPKHKTNEKQDKGDKPQKRPLTPFHHRVSISDDVAMEAESASQRLVMAAPESQVRFAAIRGAEGAKAAPLHGAELGSSPQPPPLSPHPCDGPDEGVPKAPSTPQSQHFYQMPTPEPLVPSKAMEDRLDGLSQPFPAAFPEVIEPTVYVGTAVSLEEDEADTTWKYYKVPKKKDVEFLPPQLPNDKLRDDPVIPAGQENVTSVTELMVQCRKPLKVSDELVQQYQSKNQYLTAVATEADQEPEIDPYAFVDGDVEFLFPDSKKDRQNMEREVGKKHKAEDGTSSVTVLSHEGEDAMSLFSPSVKQDAQRLAAHARTASTSLFHETDLVVSYTDLDNLFNSDEDELTPGSKRTVNGTDDKSNCKEAKTGNLDPLSCISTADLHKMYPTPPSLEQHIMGFSPMNMNNKEYGSMDTTLGGTVLEGNSSAVGAQFRIEVDEGFCSPKPAEIKDYSYVYKPENCQALVGCSMFAPLKTLPSQCLPPIKLPEECIYRQSWAVGKLDLLPPGPAMPFIKDGYDPGGSALGCAHSPATVPSIPEAHSLYVNLILSESVMNLFKDCNFDSCCICVCNMNIKGADVGVYIPDPTQEAQYRCTCGFSAVMNRKFGNSSGLFLEDELDILGRNTECGKEAEKRFEALRATSIEHGSGGLKEPEKLPDDLILLLQDQCTNLFSPFGAADQDSVAKVGAVSNVVRVEERDCCNDCYLALEHGRQFMDNMSGGKVDEALVKTTCLHHWSKRNVVDVSMQCSQDILRMLLSLQPVLQDAIQKKRTVRSWGVQGPLTWQQFHKMAGRGSYGTDESPEPLPIPTFLLGYDYDFLVLSPFALPYWERLMLEPYGSQRDVAYVVVCPENEALLNGAKSFFRDLTAIYESCRLGQHRPICKLLPDGIMRVGPTASKKLSEKLVTEWFSQTANANSDAFSKLKLYAQVCRYELGPYLASQPLDNSLLSQTNLVPPCSQAGSAVPPVAAPAANANTPSAAPAAPSSSTVPVTSSSAMASAATTANSTLTTTAPSSSSSSASLASGIPTSKPSSFPPFSNMNSTTPASLPAQAVPVPNGQTGGQQQQPTLQPAGMSGDTAAAPAQPHPEVSESTMDRDKVGVPTDGDSHAITYPPAIVVYIIDPFTYEKKDENSSSSSLWTLGLLRCFLEMVQVLPPHIKNIISVQIVPCQYLLQPVKHEDRQIYTQHLKSLAFSAFTQCRRPLPTSTNVKTLTGFGPGLAMETALRSPDRPECIRLYTPPFILAPVKDKQTELGETFGEAGQKYNVLFVGYCLSHDQRWLLASCTDLYGEQLETCIINIDVPNRARRKKGSARRLGLQKLWEWCLGLVQMSSLPWRVVIGRLGRIGHGELKDWSCLLSRRNLQSLSKRLKDMCRMCGISAADSPSILSACLVAMEPQGSFIIMPDSVSTGSVFGRSTTLNMQTSQLNTPQDTSCTHILVFPTSASVQVASSTYTTENLDLAFNTNNDGADGMGIFDLLDTGDDLDPDIINILPASPGGSPVHSPGSHYPHGGDMGKGQGTDRLLSTESHDEVTNILQQPLALGYFVSTAKAGPLPDWFWSACPQAQNQCPLFLKASLHLHVPSVQSDELLHSKHSHPLDSNQTSDVLRFVLEQYNALSWLTCDPATQDRRSCLPIHFVVLNQLYNFIMNML</sequence>
<evidence type="ECO:0000256" key="7">
    <source>
        <dbReference type="ARBA" id="ARBA00023242"/>
    </source>
</evidence>
<feature type="compositionally biased region" description="Low complexity" evidence="9">
    <location>
        <begin position="1456"/>
        <end position="1491"/>
    </location>
</feature>
<reference evidence="13" key="2">
    <citation type="submission" date="2025-09" db="UniProtKB">
        <authorList>
            <consortium name="Ensembl"/>
        </authorList>
    </citation>
    <scope>IDENTIFICATION</scope>
</reference>
<dbReference type="PANTHER" id="PTHR48249:SF4">
    <property type="entry name" value="MEDIATOR OF RNA POLYMERASE II TRANSCRIPTION SUBUNIT 13"/>
    <property type="match status" value="1"/>
</dbReference>
<evidence type="ECO:0000259" key="11">
    <source>
        <dbReference type="Pfam" id="PF11597"/>
    </source>
</evidence>
<reference evidence="13" key="1">
    <citation type="submission" date="2025-08" db="UniProtKB">
        <authorList>
            <consortium name="Ensembl"/>
        </authorList>
    </citation>
    <scope>IDENTIFICATION</scope>
</reference>
<feature type="region of interest" description="Disordered" evidence="9">
    <location>
        <begin position="519"/>
        <end position="572"/>
    </location>
</feature>
<comment type="subunit">
    <text evidence="8">Component of the Mediator complex.</text>
</comment>
<evidence type="ECO:0000259" key="12">
    <source>
        <dbReference type="Pfam" id="PF18296"/>
    </source>
</evidence>
<evidence type="ECO:0000256" key="1">
    <source>
        <dbReference type="ARBA" id="ARBA00004123"/>
    </source>
</evidence>
<dbReference type="InterPro" id="IPR009401">
    <property type="entry name" value="Med13_C"/>
</dbReference>
<keyword evidence="14" id="KW-1185">Reference proteome</keyword>
<dbReference type="Ensembl" id="ENSZALT00000023383.1">
    <property type="protein sequence ID" value="ENSZALP00000017567.1"/>
    <property type="gene ID" value="ENSZALG00000013952.1"/>
</dbReference>
<name>A0A8D2N546_ZONAL</name>
<feature type="domain" description="MID" evidence="12">
    <location>
        <begin position="1289"/>
        <end position="1649"/>
    </location>
</feature>
<evidence type="ECO:0000313" key="14">
    <source>
        <dbReference type="Proteomes" id="UP000694413"/>
    </source>
</evidence>
<feature type="compositionally biased region" description="Low complexity" evidence="9">
    <location>
        <begin position="1941"/>
        <end position="1959"/>
    </location>
</feature>
<dbReference type="InterPro" id="IPR051139">
    <property type="entry name" value="Mediator_complx_sub13"/>
</dbReference>